<feature type="compositionally biased region" description="Basic and acidic residues" evidence="3">
    <location>
        <begin position="101"/>
        <end position="124"/>
    </location>
</feature>
<dbReference type="Proteomes" id="UP000615446">
    <property type="component" value="Unassembled WGS sequence"/>
</dbReference>
<feature type="signal peptide" evidence="4">
    <location>
        <begin position="1"/>
        <end position="17"/>
    </location>
</feature>
<dbReference type="SMART" id="SM00360">
    <property type="entry name" value="RRM"/>
    <property type="match status" value="1"/>
</dbReference>
<evidence type="ECO:0000256" key="2">
    <source>
        <dbReference type="PROSITE-ProRule" id="PRU00176"/>
    </source>
</evidence>
<keyword evidence="4" id="KW-0732">Signal</keyword>
<evidence type="ECO:0000313" key="7">
    <source>
        <dbReference type="Proteomes" id="UP000615446"/>
    </source>
</evidence>
<reference evidence="6" key="1">
    <citation type="submission" date="2019-10" db="EMBL/GenBank/DDBJ databases">
        <title>Conservation and host-specific expression of non-tandemly repeated heterogenous ribosome RNA gene in arbuscular mycorrhizal fungi.</title>
        <authorList>
            <person name="Maeda T."/>
            <person name="Kobayashi Y."/>
            <person name="Nakagawa T."/>
            <person name="Ezawa T."/>
            <person name="Yamaguchi K."/>
            <person name="Bino T."/>
            <person name="Nishimoto Y."/>
            <person name="Shigenobu S."/>
            <person name="Kawaguchi M."/>
        </authorList>
    </citation>
    <scope>NUCLEOTIDE SEQUENCE</scope>
    <source>
        <strain evidence="6">HR1</strain>
    </source>
</reference>
<evidence type="ECO:0000313" key="6">
    <source>
        <dbReference type="EMBL" id="GES86774.1"/>
    </source>
</evidence>
<dbReference type="CDD" id="cd00590">
    <property type="entry name" value="RRM_SF"/>
    <property type="match status" value="1"/>
</dbReference>
<evidence type="ECO:0000259" key="5">
    <source>
        <dbReference type="PROSITE" id="PS50102"/>
    </source>
</evidence>
<dbReference type="Pfam" id="PF00076">
    <property type="entry name" value="RRM_1"/>
    <property type="match status" value="1"/>
</dbReference>
<sequence>MSFRIYFILTLSKFALILNGTTKRKSSSRKDRSLSPRAGYRRSYSPRRRSPSPPRGYRNGREDRYREDRYTREDKYDRGYGGRGGGYREERGYRDYPSYASERRGPPRRNKPIDRGSDKERRDSTTLYVGNLPYAFREQDVAEMFERYGRLRKVTVQIDHYTGRNKGFAFVEFEDRRDAEDAFDKYNGTNVEGRRLKLDWDIGLGKKDQHRREKYGALNDYGRSADPYGRGASPLGLRAFSPNYRTENFTQHNLKCRRRKKESFIETREDLGFKNDEKKSLKYKNLKLLDMLNFQLRCDMDIKEFESILSKYDIYLFIQV</sequence>
<dbReference type="PANTHER" id="PTHR23189">
    <property type="entry name" value="RNA RECOGNITION MOTIF-CONTAINING"/>
    <property type="match status" value="1"/>
</dbReference>
<dbReference type="InterPro" id="IPR000504">
    <property type="entry name" value="RRM_dom"/>
</dbReference>
<feature type="region of interest" description="Disordered" evidence="3">
    <location>
        <begin position="21"/>
        <end position="124"/>
    </location>
</feature>
<proteinExistence type="predicted"/>
<dbReference type="PROSITE" id="PS50102">
    <property type="entry name" value="RRM"/>
    <property type="match status" value="1"/>
</dbReference>
<evidence type="ECO:0000256" key="3">
    <source>
        <dbReference type="SAM" id="MobiDB-lite"/>
    </source>
</evidence>
<keyword evidence="1 2" id="KW-0694">RNA-binding</keyword>
<dbReference type="Gene3D" id="3.30.70.330">
    <property type="match status" value="1"/>
</dbReference>
<feature type="domain" description="RRM" evidence="5">
    <location>
        <begin position="125"/>
        <end position="203"/>
    </location>
</feature>
<accession>A0A8H3LK27</accession>
<dbReference type="AlphaFoldDB" id="A0A8H3LK27"/>
<feature type="chain" id="PRO_5034393083" evidence="4">
    <location>
        <begin position="18"/>
        <end position="320"/>
    </location>
</feature>
<name>A0A8H3LK27_9GLOM</name>
<comment type="caution">
    <text evidence="6">The sequence shown here is derived from an EMBL/GenBank/DDBJ whole genome shotgun (WGS) entry which is preliminary data.</text>
</comment>
<evidence type="ECO:0000256" key="4">
    <source>
        <dbReference type="SAM" id="SignalP"/>
    </source>
</evidence>
<dbReference type="InterPro" id="IPR012677">
    <property type="entry name" value="Nucleotide-bd_a/b_plait_sf"/>
</dbReference>
<dbReference type="EMBL" id="BLAL01000162">
    <property type="protein sequence ID" value="GES86774.1"/>
    <property type="molecule type" value="Genomic_DNA"/>
</dbReference>
<dbReference type="SUPFAM" id="SSF54928">
    <property type="entry name" value="RNA-binding domain, RBD"/>
    <property type="match status" value="1"/>
</dbReference>
<dbReference type="OrthoDB" id="439808at2759"/>
<dbReference type="InterPro" id="IPR035979">
    <property type="entry name" value="RBD_domain_sf"/>
</dbReference>
<feature type="compositionally biased region" description="Basic and acidic residues" evidence="3">
    <location>
        <begin position="59"/>
        <end position="94"/>
    </location>
</feature>
<dbReference type="GO" id="GO:0003723">
    <property type="term" value="F:RNA binding"/>
    <property type="evidence" value="ECO:0007669"/>
    <property type="project" value="UniProtKB-UniRule"/>
</dbReference>
<organism evidence="6 7">
    <name type="scientific">Rhizophagus clarus</name>
    <dbReference type="NCBI Taxonomy" id="94130"/>
    <lineage>
        <taxon>Eukaryota</taxon>
        <taxon>Fungi</taxon>
        <taxon>Fungi incertae sedis</taxon>
        <taxon>Mucoromycota</taxon>
        <taxon>Glomeromycotina</taxon>
        <taxon>Glomeromycetes</taxon>
        <taxon>Glomerales</taxon>
        <taxon>Glomeraceae</taxon>
        <taxon>Rhizophagus</taxon>
    </lineage>
</organism>
<gene>
    <name evidence="6" type="ORF">RCL2_001381800</name>
</gene>
<evidence type="ECO:0000256" key="1">
    <source>
        <dbReference type="ARBA" id="ARBA00022884"/>
    </source>
</evidence>
<protein>
    <submittedName>
        <fullName evidence="6">Nuclear cap-binding protein subunit 2</fullName>
    </submittedName>
</protein>